<proteinExistence type="predicted"/>
<evidence type="ECO:0000313" key="1">
    <source>
        <dbReference type="EMBL" id="SOQ44471.1"/>
    </source>
</evidence>
<accession>A0A2H1VUF0</accession>
<sequence length="113" mass="12893">MKYLGLILGSPWNFVDNFRSLASKLKRMGAALERLLSNLGGPDASCRRLSMAVYGAPVCSPNLMQQSVRVLLTSQRVYTDYTDDAWWRWSQPRAASDRLPQCWLDDIVDEPQR</sequence>
<gene>
    <name evidence="1" type="ORF">SFRICE_021131</name>
</gene>
<dbReference type="EMBL" id="ODYU01004512">
    <property type="protein sequence ID" value="SOQ44471.1"/>
    <property type="molecule type" value="Genomic_DNA"/>
</dbReference>
<organism evidence="1">
    <name type="scientific">Spodoptera frugiperda</name>
    <name type="common">Fall armyworm</name>
    <dbReference type="NCBI Taxonomy" id="7108"/>
    <lineage>
        <taxon>Eukaryota</taxon>
        <taxon>Metazoa</taxon>
        <taxon>Ecdysozoa</taxon>
        <taxon>Arthropoda</taxon>
        <taxon>Hexapoda</taxon>
        <taxon>Insecta</taxon>
        <taxon>Pterygota</taxon>
        <taxon>Neoptera</taxon>
        <taxon>Endopterygota</taxon>
        <taxon>Lepidoptera</taxon>
        <taxon>Glossata</taxon>
        <taxon>Ditrysia</taxon>
        <taxon>Noctuoidea</taxon>
        <taxon>Noctuidae</taxon>
        <taxon>Amphipyrinae</taxon>
        <taxon>Spodoptera</taxon>
    </lineage>
</organism>
<protein>
    <submittedName>
        <fullName evidence="1">SFRICE_021131</fullName>
    </submittedName>
</protein>
<name>A0A2H1VUF0_SPOFR</name>
<dbReference type="AlphaFoldDB" id="A0A2H1VUF0"/>
<reference evidence="1" key="1">
    <citation type="submission" date="2016-07" db="EMBL/GenBank/DDBJ databases">
        <authorList>
            <person name="Bretaudeau A."/>
        </authorList>
    </citation>
    <scope>NUCLEOTIDE SEQUENCE</scope>
    <source>
        <strain evidence="1">Rice</strain>
        <tissue evidence="1">Whole body</tissue>
    </source>
</reference>